<keyword evidence="3" id="KW-1185">Reference proteome</keyword>
<organism evidence="2 3">
    <name type="scientific">Maribacter chungangensis</name>
    <dbReference type="NCBI Taxonomy" id="1069117"/>
    <lineage>
        <taxon>Bacteria</taxon>
        <taxon>Pseudomonadati</taxon>
        <taxon>Bacteroidota</taxon>
        <taxon>Flavobacteriia</taxon>
        <taxon>Flavobacteriales</taxon>
        <taxon>Flavobacteriaceae</taxon>
        <taxon>Maribacter</taxon>
    </lineage>
</organism>
<dbReference type="InterPro" id="IPR058060">
    <property type="entry name" value="HYC_CC_PP"/>
</dbReference>
<evidence type="ECO:0000313" key="2">
    <source>
        <dbReference type="EMBL" id="MFD0798784.1"/>
    </source>
</evidence>
<proteinExistence type="predicted"/>
<keyword evidence="1" id="KW-0732">Signal</keyword>
<dbReference type="Pfam" id="PF26622">
    <property type="entry name" value="DUF8199"/>
    <property type="match status" value="1"/>
</dbReference>
<accession>A0ABW3B7T2</accession>
<feature type="signal peptide" evidence="1">
    <location>
        <begin position="1"/>
        <end position="25"/>
    </location>
</feature>
<protein>
    <submittedName>
        <fullName evidence="2">Uncharacterized protein</fullName>
    </submittedName>
</protein>
<name>A0ABW3B7T2_9FLAO</name>
<gene>
    <name evidence="2" type="ORF">ACFQZJ_15035</name>
</gene>
<dbReference type="EMBL" id="JBHTHY010000014">
    <property type="protein sequence ID" value="MFD0798784.1"/>
    <property type="molecule type" value="Genomic_DNA"/>
</dbReference>
<dbReference type="InterPro" id="IPR058512">
    <property type="entry name" value="DUF8199"/>
</dbReference>
<dbReference type="NCBIfam" id="NF047658">
    <property type="entry name" value="HYC_CC_PP"/>
    <property type="match status" value="1"/>
</dbReference>
<evidence type="ECO:0000256" key="1">
    <source>
        <dbReference type="SAM" id="SignalP"/>
    </source>
</evidence>
<feature type="chain" id="PRO_5046125594" evidence="1">
    <location>
        <begin position="26"/>
        <end position="136"/>
    </location>
</feature>
<comment type="caution">
    <text evidence="2">The sequence shown here is derived from an EMBL/GenBank/DDBJ whole genome shotgun (WGS) entry which is preliminary data.</text>
</comment>
<dbReference type="RefSeq" id="WP_379935693.1">
    <property type="nucleotide sequence ID" value="NZ_JBHTHY010000014.1"/>
</dbReference>
<reference evidence="3" key="1">
    <citation type="journal article" date="2019" name="Int. J. Syst. Evol. Microbiol.">
        <title>The Global Catalogue of Microorganisms (GCM) 10K type strain sequencing project: providing services to taxonomists for standard genome sequencing and annotation.</title>
        <authorList>
            <consortium name="The Broad Institute Genomics Platform"/>
            <consortium name="The Broad Institute Genome Sequencing Center for Infectious Disease"/>
            <person name="Wu L."/>
            <person name="Ma J."/>
        </authorList>
    </citation>
    <scope>NUCLEOTIDE SEQUENCE [LARGE SCALE GENOMIC DNA]</scope>
    <source>
        <strain evidence="3">CCUG 61948</strain>
    </source>
</reference>
<evidence type="ECO:0000313" key="3">
    <source>
        <dbReference type="Proteomes" id="UP001597012"/>
    </source>
</evidence>
<dbReference type="Proteomes" id="UP001597012">
    <property type="component" value="Unassembled WGS sequence"/>
</dbReference>
<sequence length="136" mass="15232">MKKAVHKILSLVMAALLLLSTVSWTIEKHTCMGRVMDVALFAKADDCGMYAAMQAMGDDTLENPCCGDEVLTLQGQDDLKISFNDISLDQQIFLVAFTHAYVTLFTALEQRTSINEYYPPPHIVKDIQLLDETFLI</sequence>